<accession>A0A8H2XBN8</accession>
<gene>
    <name evidence="3" type="ORF">RDB_LOCUS80928</name>
</gene>
<feature type="transmembrane region" description="Helical" evidence="2">
    <location>
        <begin position="145"/>
        <end position="171"/>
    </location>
</feature>
<dbReference type="CDD" id="cd12087">
    <property type="entry name" value="TM_EGFR-like"/>
    <property type="match status" value="1"/>
</dbReference>
<feature type="region of interest" description="Disordered" evidence="1">
    <location>
        <begin position="256"/>
        <end position="371"/>
    </location>
</feature>
<proteinExistence type="predicted"/>
<sequence length="371" mass="39782">MRHLFLDNQLGLCSTAALLNVDVVNSDFFVSPIDASNSLCPSCRTILEATFNPSGIFRSNSGRAVIPKSLCSASSGTQNRNFKGIVKSAASVTALCLYLTPANAAHIAKDARIPGIVFLVPQSDDANSHLGRRDTSTHDPHDARWRGMVIGSTIGGTAGAVILGIGIYLLFRARRKQRVLRSESQPMQMEPVRSSRARSLNITQVPRARPPPRTQAQDTSGPPSSWAAKTRRTPSLASLELQPRLLHPRDISRATHIRASTGSQFTEHFEPVFGGHRRPSGGMCADSNQSPNTIIHHSQEGTDPQGSGQHGDPNAPSASSHEEALERSERPRSDSQMTATLPPGAAAPVESVGNYTPPEAAVTQSSRIQLS</sequence>
<dbReference type="EMBL" id="CAJMWS010000319">
    <property type="protein sequence ID" value="CAE6418250.1"/>
    <property type="molecule type" value="Genomic_DNA"/>
</dbReference>
<protein>
    <submittedName>
        <fullName evidence="3">Uncharacterized protein</fullName>
    </submittedName>
</protein>
<feature type="compositionally biased region" description="Polar residues" evidence="1">
    <location>
        <begin position="214"/>
        <end position="223"/>
    </location>
</feature>
<keyword evidence="2" id="KW-1133">Transmembrane helix</keyword>
<evidence type="ECO:0000256" key="2">
    <source>
        <dbReference type="SAM" id="Phobius"/>
    </source>
</evidence>
<feature type="compositionally biased region" description="Basic and acidic residues" evidence="1">
    <location>
        <begin position="320"/>
        <end position="333"/>
    </location>
</feature>
<feature type="region of interest" description="Disordered" evidence="1">
    <location>
        <begin position="179"/>
        <end position="244"/>
    </location>
</feature>
<evidence type="ECO:0000256" key="1">
    <source>
        <dbReference type="SAM" id="MobiDB-lite"/>
    </source>
</evidence>
<feature type="compositionally biased region" description="Polar residues" evidence="1">
    <location>
        <begin position="362"/>
        <end position="371"/>
    </location>
</feature>
<evidence type="ECO:0000313" key="4">
    <source>
        <dbReference type="Proteomes" id="UP000663846"/>
    </source>
</evidence>
<keyword evidence="2" id="KW-0812">Transmembrane</keyword>
<feature type="compositionally biased region" description="Polar residues" evidence="1">
    <location>
        <begin position="286"/>
        <end position="307"/>
    </location>
</feature>
<name>A0A8H2XBN8_9AGAM</name>
<keyword evidence="2" id="KW-0472">Membrane</keyword>
<reference evidence="3" key="1">
    <citation type="submission" date="2021-01" db="EMBL/GenBank/DDBJ databases">
        <authorList>
            <person name="Kaushik A."/>
        </authorList>
    </citation>
    <scope>NUCLEOTIDE SEQUENCE</scope>
    <source>
        <strain evidence="3">AG1-1C</strain>
    </source>
</reference>
<evidence type="ECO:0000313" key="3">
    <source>
        <dbReference type="EMBL" id="CAE6418250.1"/>
    </source>
</evidence>
<dbReference type="Proteomes" id="UP000663846">
    <property type="component" value="Unassembled WGS sequence"/>
</dbReference>
<organism evidence="3 4">
    <name type="scientific">Rhizoctonia solani</name>
    <dbReference type="NCBI Taxonomy" id="456999"/>
    <lineage>
        <taxon>Eukaryota</taxon>
        <taxon>Fungi</taxon>
        <taxon>Dikarya</taxon>
        <taxon>Basidiomycota</taxon>
        <taxon>Agaricomycotina</taxon>
        <taxon>Agaricomycetes</taxon>
        <taxon>Cantharellales</taxon>
        <taxon>Ceratobasidiaceae</taxon>
        <taxon>Rhizoctonia</taxon>
    </lineage>
</organism>
<dbReference type="AlphaFoldDB" id="A0A8H2XBN8"/>
<comment type="caution">
    <text evidence="3">The sequence shown here is derived from an EMBL/GenBank/DDBJ whole genome shotgun (WGS) entry which is preliminary data.</text>
</comment>